<dbReference type="EMBL" id="LT629749">
    <property type="protein sequence ID" value="SDS92353.1"/>
    <property type="molecule type" value="Genomic_DNA"/>
</dbReference>
<dbReference type="Pfam" id="PF04542">
    <property type="entry name" value="Sigma70_r2"/>
    <property type="match status" value="1"/>
</dbReference>
<dbReference type="STRING" id="546871.SAMN04488543_2651"/>
<evidence type="ECO:0000256" key="5">
    <source>
        <dbReference type="ARBA" id="ARBA00023163"/>
    </source>
</evidence>
<dbReference type="InterPro" id="IPR000838">
    <property type="entry name" value="RNA_pol_sigma70_ECF_CS"/>
</dbReference>
<keyword evidence="2 6" id="KW-0805">Transcription regulation</keyword>
<feature type="compositionally biased region" description="Low complexity" evidence="7">
    <location>
        <begin position="8"/>
        <end position="18"/>
    </location>
</feature>
<dbReference type="AlphaFoldDB" id="A0A1H1W5I2"/>
<keyword evidence="11" id="KW-1185">Reference proteome</keyword>
<keyword evidence="5 6" id="KW-0804">Transcription</keyword>
<protein>
    <recommendedName>
        <fullName evidence="6">RNA polymerase sigma factor</fullName>
    </recommendedName>
</protein>
<dbReference type="SUPFAM" id="SSF88946">
    <property type="entry name" value="Sigma2 domain of RNA polymerase sigma factors"/>
    <property type="match status" value="1"/>
</dbReference>
<evidence type="ECO:0000256" key="7">
    <source>
        <dbReference type="SAM" id="MobiDB-lite"/>
    </source>
</evidence>
<comment type="similarity">
    <text evidence="1 6">Belongs to the sigma-70 factor family. ECF subfamily.</text>
</comment>
<dbReference type="Proteomes" id="UP000199092">
    <property type="component" value="Chromosome I"/>
</dbReference>
<organism evidence="10 11">
    <name type="scientific">Friedmanniella luteola</name>
    <dbReference type="NCBI Taxonomy" id="546871"/>
    <lineage>
        <taxon>Bacteria</taxon>
        <taxon>Bacillati</taxon>
        <taxon>Actinomycetota</taxon>
        <taxon>Actinomycetes</taxon>
        <taxon>Propionibacteriales</taxon>
        <taxon>Nocardioidaceae</taxon>
        <taxon>Friedmanniella</taxon>
    </lineage>
</organism>
<sequence length="209" mass="23190">MGAPPPAAAADARPVEPAVRSGPPLVQATVVARAQDGDLGAFEELVRRYEGEMFRLAYRMLADRGEAEDVVQDTFVLVWRRLPTLANPQAFHAWIYHVATRRCLNVLRARTRRRTDLAATAEELEEHVDDVTVRGHGPADLAQVAAQLRGLDEVLDTLPADQRACWVLKELHDLTYPEIAYATGVPASTVRGRLARARRHLARGMASWQ</sequence>
<dbReference type="PANTHER" id="PTHR43133">
    <property type="entry name" value="RNA POLYMERASE ECF-TYPE SIGMA FACTO"/>
    <property type="match status" value="1"/>
</dbReference>
<feature type="domain" description="RNA polymerase sigma-70 region 2" evidence="8">
    <location>
        <begin position="45"/>
        <end position="113"/>
    </location>
</feature>
<evidence type="ECO:0000256" key="3">
    <source>
        <dbReference type="ARBA" id="ARBA00023082"/>
    </source>
</evidence>
<evidence type="ECO:0000313" key="10">
    <source>
        <dbReference type="EMBL" id="SDS92353.1"/>
    </source>
</evidence>
<keyword evidence="3 6" id="KW-0731">Sigma factor</keyword>
<reference evidence="10 11" key="1">
    <citation type="submission" date="2016-10" db="EMBL/GenBank/DDBJ databases">
        <authorList>
            <person name="de Groot N.N."/>
        </authorList>
    </citation>
    <scope>NUCLEOTIDE SEQUENCE [LARGE SCALE GENOMIC DNA]</scope>
    <source>
        <strain evidence="10 11">DSM 21741</strain>
    </source>
</reference>
<proteinExistence type="inferred from homology"/>
<evidence type="ECO:0000256" key="2">
    <source>
        <dbReference type="ARBA" id="ARBA00023015"/>
    </source>
</evidence>
<dbReference type="GO" id="GO:0003677">
    <property type="term" value="F:DNA binding"/>
    <property type="evidence" value="ECO:0007669"/>
    <property type="project" value="UniProtKB-KW"/>
</dbReference>
<evidence type="ECO:0000259" key="8">
    <source>
        <dbReference type="Pfam" id="PF04542"/>
    </source>
</evidence>
<dbReference type="GO" id="GO:0016987">
    <property type="term" value="F:sigma factor activity"/>
    <property type="evidence" value="ECO:0007669"/>
    <property type="project" value="UniProtKB-KW"/>
</dbReference>
<dbReference type="InterPro" id="IPR039425">
    <property type="entry name" value="RNA_pol_sigma-70-like"/>
</dbReference>
<dbReference type="InterPro" id="IPR007627">
    <property type="entry name" value="RNA_pol_sigma70_r2"/>
</dbReference>
<dbReference type="CDD" id="cd06171">
    <property type="entry name" value="Sigma70_r4"/>
    <property type="match status" value="1"/>
</dbReference>
<dbReference type="Pfam" id="PF08281">
    <property type="entry name" value="Sigma70_r4_2"/>
    <property type="match status" value="1"/>
</dbReference>
<dbReference type="PANTHER" id="PTHR43133:SF8">
    <property type="entry name" value="RNA POLYMERASE SIGMA FACTOR HI_1459-RELATED"/>
    <property type="match status" value="1"/>
</dbReference>
<dbReference type="RefSeq" id="WP_197677024.1">
    <property type="nucleotide sequence ID" value="NZ_LT629749.1"/>
</dbReference>
<evidence type="ECO:0000256" key="6">
    <source>
        <dbReference type="RuleBase" id="RU000716"/>
    </source>
</evidence>
<name>A0A1H1W5I2_9ACTN</name>
<dbReference type="InterPro" id="IPR013249">
    <property type="entry name" value="RNA_pol_sigma70_r4_t2"/>
</dbReference>
<evidence type="ECO:0000256" key="1">
    <source>
        <dbReference type="ARBA" id="ARBA00010641"/>
    </source>
</evidence>
<dbReference type="InterPro" id="IPR013325">
    <property type="entry name" value="RNA_pol_sigma_r2"/>
</dbReference>
<dbReference type="NCBIfam" id="TIGR02937">
    <property type="entry name" value="sigma70-ECF"/>
    <property type="match status" value="1"/>
</dbReference>
<dbReference type="Gene3D" id="1.10.1740.10">
    <property type="match status" value="1"/>
</dbReference>
<accession>A0A1H1W5I2</accession>
<evidence type="ECO:0000313" key="11">
    <source>
        <dbReference type="Proteomes" id="UP000199092"/>
    </source>
</evidence>
<keyword evidence="4 6" id="KW-0238">DNA-binding</keyword>
<dbReference type="InterPro" id="IPR036388">
    <property type="entry name" value="WH-like_DNA-bd_sf"/>
</dbReference>
<dbReference type="GO" id="GO:0006950">
    <property type="term" value="P:response to stress"/>
    <property type="evidence" value="ECO:0007669"/>
    <property type="project" value="UniProtKB-ARBA"/>
</dbReference>
<feature type="domain" description="RNA polymerase sigma factor 70 region 4 type 2" evidence="9">
    <location>
        <begin position="151"/>
        <end position="201"/>
    </location>
</feature>
<gene>
    <name evidence="10" type="ORF">SAMN04488543_2651</name>
</gene>
<dbReference type="InterPro" id="IPR014284">
    <property type="entry name" value="RNA_pol_sigma-70_dom"/>
</dbReference>
<evidence type="ECO:0000256" key="4">
    <source>
        <dbReference type="ARBA" id="ARBA00023125"/>
    </source>
</evidence>
<dbReference type="GO" id="GO:0006352">
    <property type="term" value="P:DNA-templated transcription initiation"/>
    <property type="evidence" value="ECO:0007669"/>
    <property type="project" value="InterPro"/>
</dbReference>
<dbReference type="SUPFAM" id="SSF88659">
    <property type="entry name" value="Sigma3 and sigma4 domains of RNA polymerase sigma factors"/>
    <property type="match status" value="1"/>
</dbReference>
<dbReference type="InterPro" id="IPR013324">
    <property type="entry name" value="RNA_pol_sigma_r3/r4-like"/>
</dbReference>
<dbReference type="PROSITE" id="PS01063">
    <property type="entry name" value="SIGMA70_ECF"/>
    <property type="match status" value="1"/>
</dbReference>
<feature type="region of interest" description="Disordered" evidence="7">
    <location>
        <begin position="1"/>
        <end position="20"/>
    </location>
</feature>
<dbReference type="Gene3D" id="1.10.10.10">
    <property type="entry name" value="Winged helix-like DNA-binding domain superfamily/Winged helix DNA-binding domain"/>
    <property type="match status" value="1"/>
</dbReference>
<evidence type="ECO:0000259" key="9">
    <source>
        <dbReference type="Pfam" id="PF08281"/>
    </source>
</evidence>